<dbReference type="InterPro" id="IPR006144">
    <property type="entry name" value="Secretion_HlyD_CS"/>
</dbReference>
<dbReference type="PRINTS" id="PR01490">
    <property type="entry name" value="RTXTOXIND"/>
</dbReference>
<dbReference type="Gene3D" id="1.10.287.470">
    <property type="entry name" value="Helix hairpin bin"/>
    <property type="match status" value="1"/>
</dbReference>
<comment type="caution">
    <text evidence="12">The sequence shown here is derived from an EMBL/GenBank/DDBJ whole genome shotgun (WGS) entry which is preliminary data.</text>
</comment>
<dbReference type="NCBIfam" id="TIGR01843">
    <property type="entry name" value="type_I_hlyD"/>
    <property type="match status" value="1"/>
</dbReference>
<evidence type="ECO:0000256" key="4">
    <source>
        <dbReference type="ARBA" id="ARBA00022475"/>
    </source>
</evidence>
<dbReference type="PATRIC" id="fig|1656095.3.peg.1487"/>
<evidence type="ECO:0000256" key="2">
    <source>
        <dbReference type="ARBA" id="ARBA00009477"/>
    </source>
</evidence>
<sequence length="389" mass="43593">MSQLTIQEELARQSRFYSSVIWLTLLGLVLFVVWAWFATLDEVTVGSGKVTPSSRAQVIESLDGGIVNALLVHEGDIVERGQMLARLDPTRFQSNFGEASARVRALRASSERLRSELTGEPLKFSAESMKEPELVTRERQLYESRRRNLNETLANLNKTYGLVMDELRMTQPLVAKGAASQVEVIRLQRQAAELKGKMDDARNEFAVRAREEQVKTNADLDAQLQVLAGKEDQVTRATIFSPVRGVVKDIQVTTVGGVLQPGGKLMEIVPLEDKLLIETRINPRDIAYIRPGLPATVKVSAYDSSIYGTLDGTVEMVSPDTIQDEVKRDQFYYRVYIRTKSAELRNRNGKAFPILPGMVADVDIKTGQKTVLDYLIKPLNKVKEALRER</sequence>
<protein>
    <recommendedName>
        <fullName evidence="9">Membrane fusion protein (MFP) family protein</fullName>
    </recommendedName>
</protein>
<feature type="domain" description="Multidrug resistance protein MdtA-like barrel-sandwich hybrid" evidence="10">
    <location>
        <begin position="64"/>
        <end position="262"/>
    </location>
</feature>
<dbReference type="Pfam" id="PF26002">
    <property type="entry name" value="Beta-barrel_AprE"/>
    <property type="match status" value="1"/>
</dbReference>
<evidence type="ECO:0000256" key="3">
    <source>
        <dbReference type="ARBA" id="ARBA00022448"/>
    </source>
</evidence>
<evidence type="ECO:0000256" key="9">
    <source>
        <dbReference type="RuleBase" id="RU365093"/>
    </source>
</evidence>
<feature type="transmembrane region" description="Helical" evidence="9">
    <location>
        <begin position="20"/>
        <end position="37"/>
    </location>
</feature>
<organism evidence="12 13">
    <name type="scientific">Franconibacter pulveris</name>
    <dbReference type="NCBI Taxonomy" id="435910"/>
    <lineage>
        <taxon>Bacteria</taxon>
        <taxon>Pseudomonadati</taxon>
        <taxon>Pseudomonadota</taxon>
        <taxon>Gammaproteobacteria</taxon>
        <taxon>Enterobacterales</taxon>
        <taxon>Enterobacteriaceae</taxon>
        <taxon>Franconibacter</taxon>
    </lineage>
</organism>
<evidence type="ECO:0000256" key="7">
    <source>
        <dbReference type="ARBA" id="ARBA00022989"/>
    </source>
</evidence>
<keyword evidence="8 9" id="KW-0472">Membrane</keyword>
<dbReference type="PROSITE" id="PS00543">
    <property type="entry name" value="HLYD_FAMILY"/>
    <property type="match status" value="1"/>
</dbReference>
<dbReference type="EMBL" id="LFEJ01000011">
    <property type="protein sequence ID" value="KMV35389.1"/>
    <property type="molecule type" value="Genomic_DNA"/>
</dbReference>
<keyword evidence="6 9" id="KW-0812">Transmembrane</keyword>
<accession>A0A0J8YCY9</accession>
<comment type="similarity">
    <text evidence="2 9">Belongs to the membrane fusion protein (MFP) (TC 8.A.1) family.</text>
</comment>
<evidence type="ECO:0000256" key="8">
    <source>
        <dbReference type="ARBA" id="ARBA00023136"/>
    </source>
</evidence>
<keyword evidence="13" id="KW-1185">Reference proteome</keyword>
<gene>
    <name evidence="12" type="ORF">ACH50_06990</name>
</gene>
<evidence type="ECO:0000256" key="5">
    <source>
        <dbReference type="ARBA" id="ARBA00022519"/>
    </source>
</evidence>
<dbReference type="GO" id="GO:0005886">
    <property type="term" value="C:plasma membrane"/>
    <property type="evidence" value="ECO:0007669"/>
    <property type="project" value="UniProtKB-SubCell"/>
</dbReference>
<dbReference type="InterPro" id="IPR010129">
    <property type="entry name" value="T1SS_HlyD"/>
</dbReference>
<dbReference type="InterPro" id="IPR058625">
    <property type="entry name" value="MdtA-like_BSH"/>
</dbReference>
<dbReference type="Gene3D" id="2.40.30.170">
    <property type="match status" value="1"/>
</dbReference>
<dbReference type="GO" id="GO:0009306">
    <property type="term" value="P:protein secretion"/>
    <property type="evidence" value="ECO:0007669"/>
    <property type="project" value="InterPro"/>
</dbReference>
<evidence type="ECO:0000256" key="6">
    <source>
        <dbReference type="ARBA" id="ARBA00022692"/>
    </source>
</evidence>
<dbReference type="PANTHER" id="PTHR30386">
    <property type="entry name" value="MEMBRANE FUSION SUBUNIT OF EMRAB-TOLC MULTIDRUG EFFLUX PUMP"/>
    <property type="match status" value="1"/>
</dbReference>
<name>A0A0J8YCY9_9ENTR</name>
<evidence type="ECO:0000313" key="12">
    <source>
        <dbReference type="EMBL" id="KMV35389.1"/>
    </source>
</evidence>
<dbReference type="Pfam" id="PF25917">
    <property type="entry name" value="BSH_RND"/>
    <property type="match status" value="1"/>
</dbReference>
<comment type="subcellular location">
    <subcellularLocation>
        <location evidence="1 9">Cell inner membrane</location>
        <topology evidence="1 9">Single-pass membrane protein</topology>
    </subcellularLocation>
</comment>
<keyword evidence="4 9" id="KW-1003">Cell membrane</keyword>
<proteinExistence type="inferred from homology"/>
<evidence type="ECO:0000259" key="11">
    <source>
        <dbReference type="Pfam" id="PF26002"/>
    </source>
</evidence>
<evidence type="ECO:0000259" key="10">
    <source>
        <dbReference type="Pfam" id="PF25917"/>
    </source>
</evidence>
<dbReference type="Gene3D" id="2.40.50.100">
    <property type="match status" value="1"/>
</dbReference>
<reference evidence="12 13" key="1">
    <citation type="submission" date="2015-06" db="EMBL/GenBank/DDBJ databases">
        <title>Genome sequencing of Cronobacter sp. strain DJ34 isolated from petroleum contaminated sludge of Duliajan Oil Fields, Assam, India.</title>
        <authorList>
            <person name="Pal S."/>
            <person name="Banerjee T.D."/>
            <person name="Roy A."/>
            <person name="Sar P."/>
            <person name="Kazy S.K."/>
        </authorList>
    </citation>
    <scope>NUCLEOTIDE SEQUENCE [LARGE SCALE GENOMIC DNA]</scope>
    <source>
        <strain evidence="12 13">DJ34</strain>
    </source>
</reference>
<dbReference type="SUPFAM" id="SSF111369">
    <property type="entry name" value="HlyD-like secretion proteins"/>
    <property type="match status" value="1"/>
</dbReference>
<dbReference type="PANTHER" id="PTHR30386:SF26">
    <property type="entry name" value="TRANSPORT PROTEIN COMB"/>
    <property type="match status" value="1"/>
</dbReference>
<keyword evidence="3 9" id="KW-0813">Transport</keyword>
<keyword evidence="7 9" id="KW-1133">Transmembrane helix</keyword>
<dbReference type="OrthoDB" id="9775513at2"/>
<dbReference type="InterPro" id="IPR050739">
    <property type="entry name" value="MFP"/>
</dbReference>
<dbReference type="Proteomes" id="UP000037315">
    <property type="component" value="Unassembled WGS sequence"/>
</dbReference>
<dbReference type="STRING" id="1121863.GCA_000621185_04041"/>
<evidence type="ECO:0000313" key="13">
    <source>
        <dbReference type="Proteomes" id="UP000037315"/>
    </source>
</evidence>
<dbReference type="InterPro" id="IPR058982">
    <property type="entry name" value="Beta-barrel_AprE"/>
</dbReference>
<feature type="domain" description="AprE-like beta-barrel" evidence="11">
    <location>
        <begin position="275"/>
        <end position="367"/>
    </location>
</feature>
<evidence type="ECO:0000256" key="1">
    <source>
        <dbReference type="ARBA" id="ARBA00004377"/>
    </source>
</evidence>
<keyword evidence="5 9" id="KW-0997">Cell inner membrane</keyword>
<dbReference type="RefSeq" id="WP_048887667.1">
    <property type="nucleotide sequence ID" value="NZ_LFEJ01000011.1"/>
</dbReference>
<dbReference type="AlphaFoldDB" id="A0A0J8YCY9"/>